<evidence type="ECO:0000313" key="2">
    <source>
        <dbReference type="Proteomes" id="UP000236621"/>
    </source>
</evidence>
<dbReference type="InterPro" id="IPR051678">
    <property type="entry name" value="AGP_Transferase"/>
</dbReference>
<sequence>MVTLQKARVLPSSRWSSFDGWNYNGMKERLQAALEQIDKSVLLDHAERIIQQKLTMSKPFSAGQYWICFEMVAEDASLAIARVRLPRHPDTPPSVNVEDEAYATRCEIATMQFVGQRLPHITVPCVYAYEAPGSLLAENAGATYMLLEGFYGNTLRDVEFNICNLSSAVQECIITQWTKVQAELATLIYPQIGSISSLSLTGEPVIGRLATAAAECFRDAGPFSTTAEYFGAVGQAAIDKFDADVDSSSTSFLRIGASVFCDIVSESTLFKDIGTENLFPFNHMDLGTQNILIDDDFNFLAIIDWEFAHTAPWQVNHYPMPFPLLESDEAIRHILQDPSHCAYKNVLRREFARGLYRQKFQSAERDLEKKGRPLTGSFAEILDCSASRIYACFTNLGRLPQADEGLVYEMVRLAFGWDAREAEDYVHNVERSVSTTATRSAKGYDKESIPHAHAV</sequence>
<gene>
    <name evidence="1" type="ORF">TCAP_05563</name>
</gene>
<dbReference type="OrthoDB" id="4919114at2759"/>
<accession>A0A2K3QAH6</accession>
<dbReference type="STRING" id="45235.A0A2K3QAH6"/>
<organism evidence="1 2">
    <name type="scientific">Tolypocladium capitatum</name>
    <dbReference type="NCBI Taxonomy" id="45235"/>
    <lineage>
        <taxon>Eukaryota</taxon>
        <taxon>Fungi</taxon>
        <taxon>Dikarya</taxon>
        <taxon>Ascomycota</taxon>
        <taxon>Pezizomycotina</taxon>
        <taxon>Sordariomycetes</taxon>
        <taxon>Hypocreomycetidae</taxon>
        <taxon>Hypocreales</taxon>
        <taxon>Ophiocordycipitaceae</taxon>
        <taxon>Tolypocladium</taxon>
    </lineage>
</organism>
<dbReference type="PANTHER" id="PTHR21310">
    <property type="entry name" value="AMINOGLYCOSIDE PHOSPHOTRANSFERASE-RELATED-RELATED"/>
    <property type="match status" value="1"/>
</dbReference>
<keyword evidence="2" id="KW-1185">Reference proteome</keyword>
<dbReference type="EMBL" id="NRSZ01000876">
    <property type="protein sequence ID" value="PNY24501.1"/>
    <property type="molecule type" value="Genomic_DNA"/>
</dbReference>
<protein>
    <submittedName>
        <fullName evidence="1">Uncharacterized protein</fullName>
    </submittedName>
</protein>
<proteinExistence type="predicted"/>
<dbReference type="PANTHER" id="PTHR21310:SF15">
    <property type="entry name" value="AMINOGLYCOSIDE PHOSPHOTRANSFERASE DOMAIN-CONTAINING PROTEIN"/>
    <property type="match status" value="1"/>
</dbReference>
<dbReference type="AlphaFoldDB" id="A0A2K3QAH6"/>
<dbReference type="InterPro" id="IPR011009">
    <property type="entry name" value="Kinase-like_dom_sf"/>
</dbReference>
<evidence type="ECO:0000313" key="1">
    <source>
        <dbReference type="EMBL" id="PNY24501.1"/>
    </source>
</evidence>
<comment type="caution">
    <text evidence="1">The sequence shown here is derived from an EMBL/GenBank/DDBJ whole genome shotgun (WGS) entry which is preliminary data.</text>
</comment>
<dbReference type="Proteomes" id="UP000236621">
    <property type="component" value="Unassembled WGS sequence"/>
</dbReference>
<reference evidence="1 2" key="1">
    <citation type="submission" date="2017-08" db="EMBL/GenBank/DDBJ databases">
        <title>Harnessing the power of phylogenomics to disentangle the directionality and signatures of interkingdom host jumping in the parasitic fungal genus Tolypocladium.</title>
        <authorList>
            <person name="Quandt C.A."/>
            <person name="Patterson W."/>
            <person name="Spatafora J.W."/>
        </authorList>
    </citation>
    <scope>NUCLEOTIDE SEQUENCE [LARGE SCALE GENOMIC DNA]</scope>
    <source>
        <strain evidence="1 2">CBS 113982</strain>
    </source>
</reference>
<name>A0A2K3QAH6_9HYPO</name>
<dbReference type="SUPFAM" id="SSF56112">
    <property type="entry name" value="Protein kinase-like (PK-like)"/>
    <property type="match status" value="1"/>
</dbReference>